<dbReference type="InterPro" id="IPR050831">
    <property type="entry name" value="CEA_cell_adhesion"/>
</dbReference>
<name>A0A8T0BEN3_SILME</name>
<dbReference type="Pfam" id="PF13895">
    <property type="entry name" value="Ig_2"/>
    <property type="match status" value="1"/>
</dbReference>
<keyword evidence="5" id="KW-0812">Transmembrane</keyword>
<dbReference type="SUPFAM" id="SSF48726">
    <property type="entry name" value="Immunoglobulin"/>
    <property type="match status" value="1"/>
</dbReference>
<protein>
    <recommendedName>
        <fullName evidence="7">Ig-like domain-containing protein</fullName>
    </recommendedName>
</protein>
<dbReference type="AlphaFoldDB" id="A0A8T0BEN3"/>
<evidence type="ECO:0000256" key="6">
    <source>
        <dbReference type="SAM" id="SignalP"/>
    </source>
</evidence>
<dbReference type="InterPro" id="IPR013783">
    <property type="entry name" value="Ig-like_fold"/>
</dbReference>
<dbReference type="PANTHER" id="PTHR44427:SF1">
    <property type="entry name" value="CARCINOEMBRYONIC ANTIGEN-RELATED CELL ADHESION MOLECULE 1"/>
    <property type="match status" value="1"/>
</dbReference>
<evidence type="ECO:0000256" key="3">
    <source>
        <dbReference type="ARBA" id="ARBA00023319"/>
    </source>
</evidence>
<evidence type="ECO:0000256" key="4">
    <source>
        <dbReference type="SAM" id="MobiDB-lite"/>
    </source>
</evidence>
<feature type="transmembrane region" description="Helical" evidence="5">
    <location>
        <begin position="200"/>
        <end position="224"/>
    </location>
</feature>
<accession>A0A8T0BEN3</accession>
<dbReference type="Proteomes" id="UP000606274">
    <property type="component" value="Unassembled WGS sequence"/>
</dbReference>
<feature type="region of interest" description="Disordered" evidence="4">
    <location>
        <begin position="247"/>
        <end position="324"/>
    </location>
</feature>
<evidence type="ECO:0000313" key="9">
    <source>
        <dbReference type="Proteomes" id="UP000606274"/>
    </source>
</evidence>
<evidence type="ECO:0000259" key="7">
    <source>
        <dbReference type="PROSITE" id="PS50835"/>
    </source>
</evidence>
<reference evidence="8" key="1">
    <citation type="submission" date="2020-08" db="EMBL/GenBank/DDBJ databases">
        <title>Chromosome-level assembly of Southern catfish (Silurus meridionalis) provides insights into visual adaptation to the nocturnal and benthic lifestyles.</title>
        <authorList>
            <person name="Zhang Y."/>
            <person name="Wang D."/>
            <person name="Peng Z."/>
        </authorList>
    </citation>
    <scope>NUCLEOTIDE SEQUENCE</scope>
    <source>
        <strain evidence="8">SWU-2019-XX</strain>
        <tissue evidence="8">Muscle</tissue>
    </source>
</reference>
<dbReference type="InterPro" id="IPR036179">
    <property type="entry name" value="Ig-like_dom_sf"/>
</dbReference>
<keyword evidence="5" id="KW-0472">Membrane</keyword>
<dbReference type="PROSITE" id="PS50835">
    <property type="entry name" value="IG_LIKE"/>
    <property type="match status" value="1"/>
</dbReference>
<keyword evidence="2" id="KW-0325">Glycoprotein</keyword>
<organism evidence="8 9">
    <name type="scientific">Silurus meridionalis</name>
    <name type="common">Southern catfish</name>
    <name type="synonym">Silurus soldatovi meridionalis</name>
    <dbReference type="NCBI Taxonomy" id="175797"/>
    <lineage>
        <taxon>Eukaryota</taxon>
        <taxon>Metazoa</taxon>
        <taxon>Chordata</taxon>
        <taxon>Craniata</taxon>
        <taxon>Vertebrata</taxon>
        <taxon>Euteleostomi</taxon>
        <taxon>Actinopterygii</taxon>
        <taxon>Neopterygii</taxon>
        <taxon>Teleostei</taxon>
        <taxon>Ostariophysi</taxon>
        <taxon>Siluriformes</taxon>
        <taxon>Siluridae</taxon>
        <taxon>Silurus</taxon>
    </lineage>
</organism>
<dbReference type="EMBL" id="JABFDY010000007">
    <property type="protein sequence ID" value="KAF7705598.1"/>
    <property type="molecule type" value="Genomic_DNA"/>
</dbReference>
<comment type="caution">
    <text evidence="8">The sequence shown here is derived from an EMBL/GenBank/DDBJ whole genome shotgun (WGS) entry which is preliminary data.</text>
</comment>
<dbReference type="InterPro" id="IPR007110">
    <property type="entry name" value="Ig-like_dom"/>
</dbReference>
<evidence type="ECO:0000256" key="2">
    <source>
        <dbReference type="ARBA" id="ARBA00023180"/>
    </source>
</evidence>
<evidence type="ECO:0000256" key="1">
    <source>
        <dbReference type="ARBA" id="ARBA00022729"/>
    </source>
</evidence>
<dbReference type="PANTHER" id="PTHR44427">
    <property type="entry name" value="CARCINOEMBRYONIC ANTIGEN-RELATED CELL ADHESION MOLECULE 19"/>
    <property type="match status" value="1"/>
</dbReference>
<evidence type="ECO:0000256" key="5">
    <source>
        <dbReference type="SAM" id="Phobius"/>
    </source>
</evidence>
<keyword evidence="1 6" id="KW-0732">Signal</keyword>
<proteinExistence type="predicted"/>
<dbReference type="Gene3D" id="2.60.40.10">
    <property type="entry name" value="Immunoglobulins"/>
    <property type="match status" value="1"/>
</dbReference>
<keyword evidence="3" id="KW-0393">Immunoglobulin domain</keyword>
<keyword evidence="9" id="KW-1185">Reference proteome</keyword>
<evidence type="ECO:0000313" key="8">
    <source>
        <dbReference type="EMBL" id="KAF7705598.1"/>
    </source>
</evidence>
<feature type="signal peptide" evidence="6">
    <location>
        <begin position="1"/>
        <end position="23"/>
    </location>
</feature>
<dbReference type="OrthoDB" id="8963224at2759"/>
<gene>
    <name evidence="8" type="ORF">HF521_020884</name>
</gene>
<feature type="chain" id="PRO_5035758656" description="Ig-like domain-containing protein" evidence="6">
    <location>
        <begin position="24"/>
        <end position="324"/>
    </location>
</feature>
<feature type="domain" description="Ig-like" evidence="7">
    <location>
        <begin position="132"/>
        <end position="190"/>
    </location>
</feature>
<sequence length="324" mass="36622">MNTKGTVIILFLCFFTLFSSTDCKECDNVLEGDNLTFVLVDDKNPLADNDRFTVKKDNTIKVPKRKWNENGPGIVEGNSLKLLYANISDSGTYTVEVYDEKGNNKKSHSKTYCVYAKVQKPILNITCLETKVAIRCEVKGDNVAFEKWHKNGKEIKKDINFTTTLEDTSEYTCTAKNPKDTNRSKPLRVACAMKLFGFDFWIMVGILAGGGSLVLFLVLLMVICSCHACKRREKQQRDEEELRLNYNNLSQSQQKSKQTARGQPAPPEPYDDVSAQDIPSQAQPKPRSQPRGRPPPPPIDDDEEQPPPLPQPRKNAQVKRHEEP</sequence>
<keyword evidence="5" id="KW-1133">Transmembrane helix</keyword>